<organism evidence="1 2">
    <name type="scientific">Peribacillus cavernae</name>
    <dbReference type="NCBI Taxonomy" id="1674310"/>
    <lineage>
        <taxon>Bacteria</taxon>
        <taxon>Bacillati</taxon>
        <taxon>Bacillota</taxon>
        <taxon>Bacilli</taxon>
        <taxon>Bacillales</taxon>
        <taxon>Bacillaceae</taxon>
        <taxon>Peribacillus</taxon>
    </lineage>
</organism>
<keyword evidence="2" id="KW-1185">Reference proteome</keyword>
<accession>A0A433HPJ8</accession>
<protein>
    <submittedName>
        <fullName evidence="1">DUF2922 domain-containing protein</fullName>
    </submittedName>
</protein>
<evidence type="ECO:0000313" key="1">
    <source>
        <dbReference type="EMBL" id="RUQ30213.1"/>
    </source>
</evidence>
<name>A0A433HPJ8_9BACI</name>
<sequence length="72" mass="7869">MAKTLEMIFVTQEGKTASITIEEPKEPVDINAVKQAMDVILAANVFTSPSGDFVGKKGARVVERNVNEYEVI</sequence>
<comment type="caution">
    <text evidence="1">The sequence shown here is derived from an EMBL/GenBank/DDBJ whole genome shotgun (WGS) entry which is preliminary data.</text>
</comment>
<reference evidence="1 2" key="1">
    <citation type="submission" date="2018-12" db="EMBL/GenBank/DDBJ databases">
        <title>Bacillus chawlae sp. nov., Bacillus glennii sp. nov., and Bacillus saganii sp. nov. Isolated from the Vehicle Assembly Building at Kennedy Space Center where the Viking Spacecraft were Assembled.</title>
        <authorList>
            <person name="Seuylemezian A."/>
            <person name="Vaishampayan P."/>
        </authorList>
    </citation>
    <scope>NUCLEOTIDE SEQUENCE [LARGE SCALE GENOMIC DNA]</scope>
    <source>
        <strain evidence="1 2">L5</strain>
    </source>
</reference>
<dbReference type="Pfam" id="PF11148">
    <property type="entry name" value="DUF2922"/>
    <property type="match status" value="1"/>
</dbReference>
<dbReference type="OrthoDB" id="2454247at2"/>
<dbReference type="AlphaFoldDB" id="A0A433HPJ8"/>
<dbReference type="InterPro" id="IPR021321">
    <property type="entry name" value="DUF2922"/>
</dbReference>
<proteinExistence type="predicted"/>
<evidence type="ECO:0000313" key="2">
    <source>
        <dbReference type="Proteomes" id="UP000267430"/>
    </source>
</evidence>
<gene>
    <name evidence="1" type="ORF">ELQ35_07680</name>
</gene>
<dbReference type="EMBL" id="RYZZ01000007">
    <property type="protein sequence ID" value="RUQ30213.1"/>
    <property type="molecule type" value="Genomic_DNA"/>
</dbReference>
<dbReference type="Proteomes" id="UP000267430">
    <property type="component" value="Unassembled WGS sequence"/>
</dbReference>
<dbReference type="RefSeq" id="WP_126864235.1">
    <property type="nucleotide sequence ID" value="NZ_JAUSTX010000001.1"/>
</dbReference>